<dbReference type="InterPro" id="IPR028889">
    <property type="entry name" value="USP"/>
</dbReference>
<dbReference type="InterPro" id="IPR018200">
    <property type="entry name" value="USP_CS"/>
</dbReference>
<feature type="compositionally biased region" description="Polar residues" evidence="7">
    <location>
        <begin position="475"/>
        <end position="499"/>
    </location>
</feature>
<feature type="domain" description="USP" evidence="8">
    <location>
        <begin position="570"/>
        <end position="960"/>
    </location>
</feature>
<evidence type="ECO:0000313" key="9">
    <source>
        <dbReference type="EMBL" id="BEI93868.1"/>
    </source>
</evidence>
<evidence type="ECO:0000313" key="10">
    <source>
        <dbReference type="Proteomes" id="UP001233271"/>
    </source>
</evidence>
<keyword evidence="10" id="KW-1185">Reference proteome</keyword>
<feature type="region of interest" description="Disordered" evidence="7">
    <location>
        <begin position="222"/>
        <end position="360"/>
    </location>
</feature>
<dbReference type="GO" id="GO:0016579">
    <property type="term" value="P:protein deubiquitination"/>
    <property type="evidence" value="ECO:0007669"/>
    <property type="project" value="InterPro"/>
</dbReference>
<dbReference type="GO" id="GO:0006508">
    <property type="term" value="P:proteolysis"/>
    <property type="evidence" value="ECO:0007669"/>
    <property type="project" value="UniProtKB-KW"/>
</dbReference>
<feature type="region of interest" description="Disordered" evidence="7">
    <location>
        <begin position="709"/>
        <end position="728"/>
    </location>
</feature>
<organism evidence="9 10">
    <name type="scientific">Cutaneotrichosporon cavernicola</name>
    <dbReference type="NCBI Taxonomy" id="279322"/>
    <lineage>
        <taxon>Eukaryota</taxon>
        <taxon>Fungi</taxon>
        <taxon>Dikarya</taxon>
        <taxon>Basidiomycota</taxon>
        <taxon>Agaricomycotina</taxon>
        <taxon>Tremellomycetes</taxon>
        <taxon>Trichosporonales</taxon>
        <taxon>Trichosporonaceae</taxon>
        <taxon>Cutaneotrichosporon</taxon>
    </lineage>
</organism>
<sequence length="961" mass="102421">MNPGPEGANPSSGVVAAAPAPHAPPAPGNWGYNGYYIPQPHGGPQQPIHPNGGGFQPGFNPFNNFGGYQSHFYPPFGQMPVPGPGPGTMQNGYFMNNGFQGYGGEGPNGDVGDNFYPNMNPYHQQYNAPADHPYSRGGGVGYQHPMQYGGFRPDGFIPAHQPHPHMPIPSKGLNPAAQGFQYQPRKPEPVANGSIMNGDAPSVSSATHEIIAPVPEKLGAGGSLGLSLEPAADPEPSLVEVTETAPEPVDEPKEVAPPAPESKASAQANTAPSEAPESVAVGQTDVAEPKPVDKKEGSVPEKTATHAAEQKEDGPKGLTFTGASLAGVTSPKAAPSRRQRRYTHDPIRIRPSRPSLEDHGNSYNYRLAKGIPQNVAVERVDGVCRRRSCVSRSKPFGKALLAFGIKGGRPLPHVSIVFGEVTSAPPTPVVTSPVPTPTSPVPTPASPVPTPAPRAATPAKVKPSSWASLLRAPGTGSTPVGSAGPSSTLVSPSKTNVSLPSEAPETPRSTAAPSLPPSTGPAPAKPRPAFNYAAAAAVGAPLSPAEDFARLLTEGLRARPVRPAQPIIPRGLINTGNMCFANTIFQVLRYCPPFTDLFEELGKRLKADLARRTPLLEAMIIFLREFVPGPSTNGSSGASTPKGKSRDDAFIPENLYDAMKENKRFDSMRRGYQEDAEEYLGFFLNTLHEELLGLYLRTKPPTSVSKVAQANGHAERTIGRPVSPGAGDDGDDWLEVGKKQKTHVVRAAEAHESAITRIFGGTLRSVLHAPGQKDSVTLEPYQPLQLDVQAAQIQTLVDALKHLNDPETVPGVWVAARNAHVDATKQVFFEALPPVLILHLKRFVYDPQEQNVVKRAKPVAYGTELVIPQDIVSPPKRTAQAIKYRLFGVVYHHGHSATGGHYTVAVSRPDGTGWLHFDDEAVQPVPTDDVVVSEDEARNGRAGLIGGRERCAYLLFYQRVR</sequence>
<dbReference type="InterPro" id="IPR050164">
    <property type="entry name" value="Peptidase_C19"/>
</dbReference>
<dbReference type="PANTHER" id="PTHR24006:SF687">
    <property type="entry name" value="UBIQUITIN CARBOXYL-TERMINAL HYDROLASE 10"/>
    <property type="match status" value="1"/>
</dbReference>
<evidence type="ECO:0000256" key="4">
    <source>
        <dbReference type="ARBA" id="ARBA00022786"/>
    </source>
</evidence>
<feature type="compositionally biased region" description="Low complexity" evidence="7">
    <location>
        <begin position="423"/>
        <end position="433"/>
    </location>
</feature>
<evidence type="ECO:0000259" key="8">
    <source>
        <dbReference type="PROSITE" id="PS50235"/>
    </source>
</evidence>
<dbReference type="GO" id="GO:0005829">
    <property type="term" value="C:cytosol"/>
    <property type="evidence" value="ECO:0007669"/>
    <property type="project" value="TreeGrafter"/>
</dbReference>
<feature type="region of interest" description="Disordered" evidence="7">
    <location>
        <begin position="1"/>
        <end position="20"/>
    </location>
</feature>
<evidence type="ECO:0000256" key="3">
    <source>
        <dbReference type="ARBA" id="ARBA00022670"/>
    </source>
</evidence>
<dbReference type="PROSITE" id="PS00973">
    <property type="entry name" value="USP_2"/>
    <property type="match status" value="1"/>
</dbReference>
<dbReference type="InterPro" id="IPR038765">
    <property type="entry name" value="Papain-like_cys_pep_sf"/>
</dbReference>
<feature type="compositionally biased region" description="Low complexity" evidence="7">
    <location>
        <begin position="8"/>
        <end position="20"/>
    </location>
</feature>
<dbReference type="EMBL" id="AP028217">
    <property type="protein sequence ID" value="BEI93868.1"/>
    <property type="molecule type" value="Genomic_DNA"/>
</dbReference>
<evidence type="ECO:0000256" key="5">
    <source>
        <dbReference type="ARBA" id="ARBA00022801"/>
    </source>
</evidence>
<keyword evidence="4" id="KW-0833">Ubl conjugation pathway</keyword>
<keyword evidence="3" id="KW-0645">Protease</keyword>
<dbReference type="AlphaFoldDB" id="A0AA48L8K7"/>
<evidence type="ECO:0000256" key="6">
    <source>
        <dbReference type="ARBA" id="ARBA00022807"/>
    </source>
</evidence>
<evidence type="ECO:0000256" key="2">
    <source>
        <dbReference type="ARBA" id="ARBA00012759"/>
    </source>
</evidence>
<comment type="catalytic activity">
    <reaction evidence="1">
        <text>Thiol-dependent hydrolysis of ester, thioester, amide, peptide and isopeptide bonds formed by the C-terminal Gly of ubiquitin (a 76-residue protein attached to proteins as an intracellular targeting signal).</text>
        <dbReference type="EC" id="3.4.19.12"/>
    </reaction>
</comment>
<dbReference type="Pfam" id="PF00443">
    <property type="entry name" value="UCH"/>
    <property type="match status" value="1"/>
</dbReference>
<feature type="compositionally biased region" description="Pro residues" evidence="7">
    <location>
        <begin position="434"/>
        <end position="452"/>
    </location>
</feature>
<accession>A0AA48L8K7</accession>
<keyword evidence="5" id="KW-0378">Hydrolase</keyword>
<dbReference type="GO" id="GO:0004843">
    <property type="term" value="F:cysteine-type deubiquitinase activity"/>
    <property type="evidence" value="ECO:0007669"/>
    <property type="project" value="UniProtKB-EC"/>
</dbReference>
<dbReference type="PROSITE" id="PS50235">
    <property type="entry name" value="USP_3"/>
    <property type="match status" value="1"/>
</dbReference>
<evidence type="ECO:0000256" key="7">
    <source>
        <dbReference type="SAM" id="MobiDB-lite"/>
    </source>
</evidence>
<dbReference type="GeneID" id="85497738"/>
<reference evidence="9" key="1">
    <citation type="journal article" date="2023" name="BMC Genomics">
        <title>Chromosome-level genome assemblies of Cutaneotrichosporon spp. (Trichosporonales, Basidiomycota) reveal imbalanced evolution between nucleotide sequences and chromosome synteny.</title>
        <authorList>
            <person name="Kobayashi Y."/>
            <person name="Kayamori A."/>
            <person name="Aoki K."/>
            <person name="Shiwa Y."/>
            <person name="Matsutani M."/>
            <person name="Fujita N."/>
            <person name="Sugita T."/>
            <person name="Iwasaki W."/>
            <person name="Tanaka N."/>
            <person name="Takashima M."/>
        </authorList>
    </citation>
    <scope>NUCLEOTIDE SEQUENCE</scope>
    <source>
        <strain evidence="9">HIS019</strain>
    </source>
</reference>
<gene>
    <name evidence="9" type="ORF">CcaverHIS019_0603270</name>
</gene>
<feature type="compositionally biased region" description="Pro residues" evidence="7">
    <location>
        <begin position="514"/>
        <end position="526"/>
    </location>
</feature>
<dbReference type="CDD" id="cd02257">
    <property type="entry name" value="Peptidase_C19"/>
    <property type="match status" value="1"/>
</dbReference>
<dbReference type="RefSeq" id="XP_060459133.1">
    <property type="nucleotide sequence ID" value="XM_060602772.1"/>
</dbReference>
<dbReference type="GO" id="GO:0005634">
    <property type="term" value="C:nucleus"/>
    <property type="evidence" value="ECO:0007669"/>
    <property type="project" value="TreeGrafter"/>
</dbReference>
<protein>
    <recommendedName>
        <fullName evidence="2">ubiquitinyl hydrolase 1</fullName>
        <ecNumber evidence="2">3.4.19.12</ecNumber>
    </recommendedName>
</protein>
<evidence type="ECO:0000256" key="1">
    <source>
        <dbReference type="ARBA" id="ARBA00000707"/>
    </source>
</evidence>
<dbReference type="SUPFAM" id="SSF54001">
    <property type="entry name" value="Cysteine proteinases"/>
    <property type="match status" value="1"/>
</dbReference>
<feature type="compositionally biased region" description="Basic and acidic residues" evidence="7">
    <location>
        <begin position="287"/>
        <end position="299"/>
    </location>
</feature>
<proteinExistence type="predicted"/>
<dbReference type="Gene3D" id="3.90.70.10">
    <property type="entry name" value="Cysteine proteinases"/>
    <property type="match status" value="1"/>
</dbReference>
<dbReference type="KEGG" id="ccac:CcaHIS019_0603270"/>
<keyword evidence="6" id="KW-0788">Thiol protease</keyword>
<dbReference type="EC" id="3.4.19.12" evidence="2"/>
<name>A0AA48L8K7_9TREE</name>
<dbReference type="PANTHER" id="PTHR24006">
    <property type="entry name" value="UBIQUITIN CARBOXYL-TERMINAL HYDROLASE"/>
    <property type="match status" value="1"/>
</dbReference>
<dbReference type="Proteomes" id="UP001233271">
    <property type="component" value="Chromosome 6"/>
</dbReference>
<dbReference type="InterPro" id="IPR001394">
    <property type="entry name" value="Peptidase_C19_UCH"/>
</dbReference>
<feature type="region of interest" description="Disordered" evidence="7">
    <location>
        <begin position="423"/>
        <end position="526"/>
    </location>
</feature>